<dbReference type="Proteomes" id="UP000013827">
    <property type="component" value="Unassembled WGS sequence"/>
</dbReference>
<dbReference type="EnsemblProtists" id="EOD19744">
    <property type="protein sequence ID" value="EOD19744"/>
    <property type="gene ID" value="EMIHUDRAFT_444842"/>
</dbReference>
<dbReference type="SUPFAM" id="SSF103511">
    <property type="entry name" value="Chlorophyll a-b binding protein"/>
    <property type="match status" value="1"/>
</dbReference>
<dbReference type="AlphaFoldDB" id="A0A0D3IZQ4"/>
<dbReference type="InterPro" id="IPR001344">
    <property type="entry name" value="Chloro_AB-bd_pln"/>
</dbReference>
<accession>A0A0D3IZQ4</accession>
<dbReference type="GeneID" id="17265289"/>
<dbReference type="RefSeq" id="XP_005772173.1">
    <property type="nucleotide sequence ID" value="XM_005772116.1"/>
</dbReference>
<evidence type="ECO:0008006" key="8">
    <source>
        <dbReference type="Google" id="ProtNLM"/>
    </source>
</evidence>
<comment type="subcellular location">
    <subcellularLocation>
        <location evidence="1">Plastid</location>
        <location evidence="1">Chloroplast</location>
    </subcellularLocation>
</comment>
<dbReference type="EnsemblProtists" id="EOD16739">
    <property type="protein sequence ID" value="EOD16739"/>
    <property type="gene ID" value="EMIHUDRAFT_436450"/>
</dbReference>
<evidence type="ECO:0000313" key="6">
    <source>
        <dbReference type="EnsemblProtists" id="EOD16739"/>
    </source>
</evidence>
<dbReference type="GO" id="GO:0016168">
    <property type="term" value="F:chlorophyll binding"/>
    <property type="evidence" value="ECO:0007669"/>
    <property type="project" value="UniProtKB-KW"/>
</dbReference>
<evidence type="ECO:0000256" key="3">
    <source>
        <dbReference type="ARBA" id="ARBA00022531"/>
    </source>
</evidence>
<dbReference type="Gene3D" id="1.10.3460.10">
    <property type="entry name" value="Chlorophyll a/b binding protein domain"/>
    <property type="match status" value="1"/>
</dbReference>
<evidence type="ECO:0000256" key="4">
    <source>
        <dbReference type="ARBA" id="ARBA00022640"/>
    </source>
</evidence>
<dbReference type="GO" id="GO:0016020">
    <property type="term" value="C:membrane"/>
    <property type="evidence" value="ECO:0007669"/>
    <property type="project" value="InterPro"/>
</dbReference>
<feature type="binding site" description="axial binding residue" evidence="5">
    <location>
        <position position="155"/>
    </location>
    <ligand>
        <name>chlorophyll b</name>
        <dbReference type="ChEBI" id="CHEBI:61721"/>
        <label>1</label>
    </ligand>
    <ligandPart>
        <name>Mg</name>
        <dbReference type="ChEBI" id="CHEBI:25107"/>
    </ligandPart>
</feature>
<feature type="binding site" evidence="5">
    <location>
        <position position="82"/>
    </location>
    <ligand>
        <name>chlorophyll a</name>
        <dbReference type="ChEBI" id="CHEBI:58416"/>
        <label>1</label>
    </ligand>
</feature>
<feature type="binding site" evidence="5">
    <location>
        <position position="204"/>
    </location>
    <ligand>
        <name>chlorophyll a</name>
        <dbReference type="ChEBI" id="CHEBI:58416"/>
        <label>1</label>
    </ligand>
</feature>
<evidence type="ECO:0000256" key="2">
    <source>
        <dbReference type="ARBA" id="ARBA00022528"/>
    </source>
</evidence>
<keyword evidence="4" id="KW-0934">Plastid</keyword>
<dbReference type="STRING" id="2903.R1EFU9"/>
<dbReference type="GO" id="GO:0009765">
    <property type="term" value="P:photosynthesis, light harvesting"/>
    <property type="evidence" value="ECO:0007669"/>
    <property type="project" value="InterPro"/>
</dbReference>
<dbReference type="KEGG" id="ehx:EMIHUDRAFT_436450"/>
<dbReference type="GO" id="GO:0009507">
    <property type="term" value="C:chloroplast"/>
    <property type="evidence" value="ECO:0007669"/>
    <property type="project" value="UniProtKB-SubCell"/>
</dbReference>
<reference evidence="6" key="2">
    <citation type="submission" date="2024-10" db="UniProtKB">
        <authorList>
            <consortium name="EnsemblProtists"/>
        </authorList>
    </citation>
    <scope>IDENTIFICATION</scope>
</reference>
<dbReference type="GeneID" id="17262887"/>
<keyword evidence="5" id="KW-0148">Chlorophyll</keyword>
<feature type="binding site" evidence="5">
    <location>
        <position position="187"/>
    </location>
    <ligand>
        <name>chlorophyll a</name>
        <dbReference type="ChEBI" id="CHEBI:58416"/>
        <label>1</label>
    </ligand>
</feature>
<dbReference type="KEGG" id="ehx:EMIHUDRAFT_444842"/>
<feature type="binding site" evidence="5">
    <location>
        <position position="192"/>
    </location>
    <ligand>
        <name>chlorophyll a</name>
        <dbReference type="ChEBI" id="CHEBI:58416"/>
        <label>1</label>
    </ligand>
</feature>
<dbReference type="RefSeq" id="XP_005769168.1">
    <property type="nucleotide sequence ID" value="XM_005769111.1"/>
</dbReference>
<feature type="binding site" evidence="5">
    <location>
        <position position="186"/>
    </location>
    <ligand>
        <name>chlorophyll a</name>
        <dbReference type="ChEBI" id="CHEBI:58416"/>
        <label>1</label>
    </ligand>
</feature>
<sequence>MLSLSLQSTSFHGVASVPSRVQPTMLFGAKASAPKKAPAFAYGLPGNFNALGGSELNWDPAGFLEGKSELEVNRYREAELTHGRVGMLASLGFLVQEKFHPLFSGDGGPAIDQIPQLPVWLWVVMGGGIAAAEAARINIAFRELDGEKLKAETALRPGYTPGDLGFDPLGFSKDLSADEFKLMQEKELAHARLAMIAAAGFLAQEAVTHATWGTVYGLPDF</sequence>
<keyword evidence="3" id="KW-0602">Photosynthesis</keyword>
<reference evidence="7" key="1">
    <citation type="journal article" date="2013" name="Nature">
        <title>Pan genome of the phytoplankton Emiliania underpins its global distribution.</title>
        <authorList>
            <person name="Read B.A."/>
            <person name="Kegel J."/>
            <person name="Klute M.J."/>
            <person name="Kuo A."/>
            <person name="Lefebvre S.C."/>
            <person name="Maumus F."/>
            <person name="Mayer C."/>
            <person name="Miller J."/>
            <person name="Monier A."/>
            <person name="Salamov A."/>
            <person name="Young J."/>
            <person name="Aguilar M."/>
            <person name="Claverie J.M."/>
            <person name="Frickenhaus S."/>
            <person name="Gonzalez K."/>
            <person name="Herman E.K."/>
            <person name="Lin Y.C."/>
            <person name="Napier J."/>
            <person name="Ogata H."/>
            <person name="Sarno A.F."/>
            <person name="Shmutz J."/>
            <person name="Schroeder D."/>
            <person name="de Vargas C."/>
            <person name="Verret F."/>
            <person name="von Dassow P."/>
            <person name="Valentin K."/>
            <person name="Van de Peer Y."/>
            <person name="Wheeler G."/>
            <person name="Dacks J.B."/>
            <person name="Delwiche C.F."/>
            <person name="Dyhrman S.T."/>
            <person name="Glockner G."/>
            <person name="John U."/>
            <person name="Richards T."/>
            <person name="Worden A.Z."/>
            <person name="Zhang X."/>
            <person name="Grigoriev I.V."/>
            <person name="Allen A.E."/>
            <person name="Bidle K."/>
            <person name="Borodovsky M."/>
            <person name="Bowler C."/>
            <person name="Brownlee C."/>
            <person name="Cock J.M."/>
            <person name="Elias M."/>
            <person name="Gladyshev V.N."/>
            <person name="Groth M."/>
            <person name="Guda C."/>
            <person name="Hadaegh A."/>
            <person name="Iglesias-Rodriguez M.D."/>
            <person name="Jenkins J."/>
            <person name="Jones B.M."/>
            <person name="Lawson T."/>
            <person name="Leese F."/>
            <person name="Lindquist E."/>
            <person name="Lobanov A."/>
            <person name="Lomsadze A."/>
            <person name="Malik S.B."/>
            <person name="Marsh M.E."/>
            <person name="Mackinder L."/>
            <person name="Mock T."/>
            <person name="Mueller-Roeber B."/>
            <person name="Pagarete A."/>
            <person name="Parker M."/>
            <person name="Probert I."/>
            <person name="Quesneville H."/>
            <person name="Raines C."/>
            <person name="Rensing S.A."/>
            <person name="Riano-Pachon D.M."/>
            <person name="Richier S."/>
            <person name="Rokitta S."/>
            <person name="Shiraiwa Y."/>
            <person name="Soanes D.M."/>
            <person name="van der Giezen M."/>
            <person name="Wahlund T.M."/>
            <person name="Williams B."/>
            <person name="Wilson W."/>
            <person name="Wolfe G."/>
            <person name="Wurch L.L."/>
        </authorList>
    </citation>
    <scope>NUCLEOTIDE SEQUENCE</scope>
</reference>
<keyword evidence="7" id="KW-1185">Reference proteome</keyword>
<keyword evidence="2" id="KW-0150">Chloroplast</keyword>
<feature type="binding site" evidence="5">
    <location>
        <position position="58"/>
    </location>
    <ligand>
        <name>chlorophyll a</name>
        <dbReference type="ChEBI" id="CHEBI:58416"/>
        <label>1</label>
    </ligand>
</feature>
<dbReference type="PANTHER" id="PTHR21649">
    <property type="entry name" value="CHLOROPHYLL A/B BINDING PROTEIN"/>
    <property type="match status" value="1"/>
</dbReference>
<proteinExistence type="predicted"/>
<feature type="binding site" evidence="5">
    <location>
        <position position="79"/>
    </location>
    <ligand>
        <name>chlorophyll a</name>
        <dbReference type="ChEBI" id="CHEBI:58416"/>
        <label>1</label>
    </ligand>
</feature>
<evidence type="ECO:0000256" key="5">
    <source>
        <dbReference type="PIRSR" id="PIRSR601344-1"/>
    </source>
</evidence>
<evidence type="ECO:0000256" key="1">
    <source>
        <dbReference type="ARBA" id="ARBA00004229"/>
    </source>
</evidence>
<dbReference type="InterPro" id="IPR022796">
    <property type="entry name" value="Chloroa_b-bind"/>
</dbReference>
<name>A0A0D3IZQ4_EMIH1</name>
<feature type="binding site" description="axial binding residue" evidence="5">
    <location>
        <position position="84"/>
    </location>
    <ligand>
        <name>chlorophyll b</name>
        <dbReference type="ChEBI" id="CHEBI:61721"/>
        <label>1</label>
    </ligand>
    <ligandPart>
        <name>Mg</name>
        <dbReference type="ChEBI" id="CHEBI:25107"/>
    </ligandPart>
</feature>
<dbReference type="HOGENOM" id="CLU_057943_3_2_1"/>
<protein>
    <recommendedName>
        <fullName evidence="8">Light harvesting protein</fullName>
    </recommendedName>
</protein>
<keyword evidence="5" id="KW-0157">Chromophore</keyword>
<evidence type="ECO:0000313" key="7">
    <source>
        <dbReference type="Proteomes" id="UP000013827"/>
    </source>
</evidence>
<dbReference type="Pfam" id="PF00504">
    <property type="entry name" value="Chloroa_b-bind"/>
    <property type="match status" value="1"/>
</dbReference>
<dbReference type="PaxDb" id="2903-EOD16739"/>
<organism evidence="6 7">
    <name type="scientific">Emiliania huxleyi (strain CCMP1516)</name>
    <dbReference type="NCBI Taxonomy" id="280463"/>
    <lineage>
        <taxon>Eukaryota</taxon>
        <taxon>Haptista</taxon>
        <taxon>Haptophyta</taxon>
        <taxon>Prymnesiophyceae</taxon>
        <taxon>Isochrysidales</taxon>
        <taxon>Noelaerhabdaceae</taxon>
        <taxon>Emiliania</taxon>
    </lineage>
</organism>